<dbReference type="Pfam" id="PF02627">
    <property type="entry name" value="CMD"/>
    <property type="match status" value="1"/>
</dbReference>
<dbReference type="PANTHER" id="PTHR33570:SF10">
    <property type="entry name" value="GAMMA-CARBOXYMUCONOLACTONE DECARBOXYLASE"/>
    <property type="match status" value="1"/>
</dbReference>
<dbReference type="InterPro" id="IPR052512">
    <property type="entry name" value="4CMD/NDH-1_regulator"/>
</dbReference>
<evidence type="ECO:0000313" key="2">
    <source>
        <dbReference type="EMBL" id="BBN99883.1"/>
    </source>
</evidence>
<dbReference type="PANTHER" id="PTHR33570">
    <property type="entry name" value="4-CARBOXYMUCONOLACTONE DECARBOXYLASE FAMILY PROTEIN"/>
    <property type="match status" value="1"/>
</dbReference>
<dbReference type="EMBL" id="AP021853">
    <property type="protein sequence ID" value="BBN99883.1"/>
    <property type="molecule type" value="Genomic_DNA"/>
</dbReference>
<dbReference type="AlphaFoldDB" id="A0A5K7X5P2"/>
<protein>
    <submittedName>
        <fullName evidence="2">4-carboxymuconolactone decarboxylase</fullName>
    </submittedName>
</protein>
<accession>A0A5K7X5P2</accession>
<evidence type="ECO:0000313" key="3">
    <source>
        <dbReference type="Proteomes" id="UP000326951"/>
    </source>
</evidence>
<dbReference type="InterPro" id="IPR029032">
    <property type="entry name" value="AhpD-like"/>
</dbReference>
<name>A0A5K7X5P2_9BACL</name>
<organism evidence="2 3">
    <name type="scientific">Sporolactobacillus terrae</name>
    <dbReference type="NCBI Taxonomy" id="269673"/>
    <lineage>
        <taxon>Bacteria</taxon>
        <taxon>Bacillati</taxon>
        <taxon>Bacillota</taxon>
        <taxon>Bacilli</taxon>
        <taxon>Bacillales</taxon>
        <taxon>Sporolactobacillaceae</taxon>
        <taxon>Sporolactobacillus</taxon>
    </lineage>
</organism>
<reference evidence="2 3" key="1">
    <citation type="submission" date="2019-09" db="EMBL/GenBank/DDBJ databases">
        <title>Complete genome sequence of Sporolactobacillus terrae 70-3.</title>
        <authorList>
            <person name="Tanaka N."/>
            <person name="Shiwa Y."/>
            <person name="Fujita N."/>
            <person name="Tanasupawat S."/>
        </authorList>
    </citation>
    <scope>NUCLEOTIDE SEQUENCE [LARGE SCALE GENOMIC DNA]</scope>
    <source>
        <strain evidence="2 3">70-3</strain>
    </source>
</reference>
<dbReference type="RefSeq" id="WP_028984301.1">
    <property type="nucleotide sequence ID" value="NZ_AP021853.1"/>
</dbReference>
<dbReference type="SUPFAM" id="SSF69118">
    <property type="entry name" value="AhpD-like"/>
    <property type="match status" value="1"/>
</dbReference>
<dbReference type="InterPro" id="IPR003779">
    <property type="entry name" value="CMD-like"/>
</dbReference>
<sequence>MEKSRYKIGLEKLSEVDGNAGDQVIESLKDVAPDLGRLIIEFAFADIYTRSVLDLKERERMTLSCLASIGGAENQLRVHINGALNVGVTAKEIVEVFIHCAVYVGFPRALNAVAVAKEVFKERKIL</sequence>
<proteinExistence type="predicted"/>
<gene>
    <name evidence="2" type="ORF">St703_25880</name>
</gene>
<feature type="domain" description="Carboxymuconolactone decarboxylase-like" evidence="1">
    <location>
        <begin position="33"/>
        <end position="118"/>
    </location>
</feature>
<evidence type="ECO:0000259" key="1">
    <source>
        <dbReference type="Pfam" id="PF02627"/>
    </source>
</evidence>
<dbReference type="GO" id="GO:0051920">
    <property type="term" value="F:peroxiredoxin activity"/>
    <property type="evidence" value="ECO:0007669"/>
    <property type="project" value="InterPro"/>
</dbReference>
<dbReference type="Proteomes" id="UP000326951">
    <property type="component" value="Chromosome"/>
</dbReference>
<dbReference type="Gene3D" id="1.20.1290.10">
    <property type="entry name" value="AhpD-like"/>
    <property type="match status" value="1"/>
</dbReference>